<dbReference type="Pfam" id="PF04519">
    <property type="entry name" value="Bactofilin"/>
    <property type="match status" value="1"/>
</dbReference>
<feature type="region of interest" description="Disordered" evidence="2">
    <location>
        <begin position="30"/>
        <end position="55"/>
    </location>
</feature>
<accession>A0A2K9NBD0</accession>
<keyword evidence="4" id="KW-1185">Reference proteome</keyword>
<reference evidence="3 4" key="1">
    <citation type="submission" date="2017-12" db="EMBL/GenBank/DDBJ databases">
        <title>Genomes of bacteria within cyanobacterial aggregates.</title>
        <authorList>
            <person name="Cai H."/>
        </authorList>
    </citation>
    <scope>NUCLEOTIDE SEQUENCE [LARGE SCALE GENOMIC DNA]</scope>
    <source>
        <strain evidence="3 4">TH16</strain>
    </source>
</reference>
<dbReference type="Proteomes" id="UP000234752">
    <property type="component" value="Chromosome eg_1"/>
</dbReference>
<protein>
    <recommendedName>
        <fullName evidence="5">Polymer-forming cytoskeletal protein</fullName>
    </recommendedName>
</protein>
<evidence type="ECO:0008006" key="5">
    <source>
        <dbReference type="Google" id="ProtNLM"/>
    </source>
</evidence>
<evidence type="ECO:0000256" key="1">
    <source>
        <dbReference type="ARBA" id="ARBA00044755"/>
    </source>
</evidence>
<evidence type="ECO:0000313" key="3">
    <source>
        <dbReference type="EMBL" id="AUN30453.1"/>
    </source>
</evidence>
<dbReference type="InterPro" id="IPR007607">
    <property type="entry name" value="BacA/B"/>
</dbReference>
<name>A0A2K9NBD0_9PROT</name>
<comment type="similarity">
    <text evidence="1">Belongs to the bactofilin family.</text>
</comment>
<dbReference type="PANTHER" id="PTHR35024">
    <property type="entry name" value="HYPOTHETICAL CYTOSOLIC PROTEIN"/>
    <property type="match status" value="1"/>
</dbReference>
<dbReference type="AlphaFoldDB" id="A0A2K9NBD0"/>
<feature type="compositionally biased region" description="Low complexity" evidence="2">
    <location>
        <begin position="167"/>
        <end position="200"/>
    </location>
</feature>
<organism evidence="3 4">
    <name type="scientific">Niveispirillum cyanobacteriorum</name>
    <dbReference type="NCBI Taxonomy" id="1612173"/>
    <lineage>
        <taxon>Bacteria</taxon>
        <taxon>Pseudomonadati</taxon>
        <taxon>Pseudomonadota</taxon>
        <taxon>Alphaproteobacteria</taxon>
        <taxon>Rhodospirillales</taxon>
        <taxon>Azospirillaceae</taxon>
        <taxon>Niveispirillum</taxon>
    </lineage>
</organism>
<evidence type="ECO:0000256" key="2">
    <source>
        <dbReference type="SAM" id="MobiDB-lite"/>
    </source>
</evidence>
<feature type="region of interest" description="Disordered" evidence="2">
    <location>
        <begin position="157"/>
        <end position="219"/>
    </location>
</feature>
<sequence length="219" mass="22579">MKCWSKASRWIRCASWKGVGMFAKVKERIDSTAKTATRPSGGGNGGGSDRPMPSIVSRDMRVTGNLDTPGEVHVEGTVDGDITCAKLTIGATGAVNGHIMAGTVRVHGRVQGEINAEEVFILNGSSVQGDVIQTLLEIAPGASFEGAIRRRVPTAPTAMLAPPPAEAEPASEAEPLLLATEPVEVEAEAAVAEALSSATADEPPAPANSGEDVETRKAG</sequence>
<dbReference type="PANTHER" id="PTHR35024:SF4">
    <property type="entry name" value="POLYMER-FORMING CYTOSKELETAL PROTEIN"/>
    <property type="match status" value="1"/>
</dbReference>
<dbReference type="EMBL" id="CP025611">
    <property type="protein sequence ID" value="AUN30453.1"/>
    <property type="molecule type" value="Genomic_DNA"/>
</dbReference>
<gene>
    <name evidence="3" type="ORF">C0V82_09540</name>
</gene>
<evidence type="ECO:0000313" key="4">
    <source>
        <dbReference type="Proteomes" id="UP000234752"/>
    </source>
</evidence>
<dbReference type="KEGG" id="ncb:C0V82_09540"/>
<proteinExistence type="inferred from homology"/>